<feature type="domain" description="Beta-lactamase class A catalytic" evidence="2">
    <location>
        <begin position="146"/>
        <end position="265"/>
    </location>
</feature>
<organism evidence="3 4">
    <name type="scientific">Paramecium tetraurelia</name>
    <dbReference type="NCBI Taxonomy" id="5888"/>
    <lineage>
        <taxon>Eukaryota</taxon>
        <taxon>Sar</taxon>
        <taxon>Alveolata</taxon>
        <taxon>Ciliophora</taxon>
        <taxon>Intramacronucleata</taxon>
        <taxon>Oligohymenophorea</taxon>
        <taxon>Peniculida</taxon>
        <taxon>Parameciidae</taxon>
        <taxon>Paramecium</taxon>
    </lineage>
</organism>
<dbReference type="Pfam" id="PF13354">
    <property type="entry name" value="Beta-lactamase2"/>
    <property type="match status" value="1"/>
</dbReference>
<evidence type="ECO:0000259" key="2">
    <source>
        <dbReference type="Pfam" id="PF13354"/>
    </source>
</evidence>
<dbReference type="EMBL" id="CT868607">
    <property type="protein sequence ID" value="CAK87042.1"/>
    <property type="molecule type" value="Genomic_DNA"/>
</dbReference>
<proteinExistence type="predicted"/>
<evidence type="ECO:0000313" key="4">
    <source>
        <dbReference type="Proteomes" id="UP000000600"/>
    </source>
</evidence>
<keyword evidence="1" id="KW-0732">Signal</keyword>
<dbReference type="OMA" id="SIEWEYQ"/>
<dbReference type="GeneID" id="5040224"/>
<dbReference type="OrthoDB" id="292897at2759"/>
<dbReference type="GO" id="GO:0008800">
    <property type="term" value="F:beta-lactamase activity"/>
    <property type="evidence" value="ECO:0000318"/>
    <property type="project" value="GO_Central"/>
</dbReference>
<feature type="chain" id="PRO_5002624356" description="Beta-lactamase class A catalytic domain-containing protein" evidence="1">
    <location>
        <begin position="20"/>
        <end position="485"/>
    </location>
</feature>
<dbReference type="PANTHER" id="PTHR35333">
    <property type="entry name" value="BETA-LACTAMASE"/>
    <property type="match status" value="1"/>
</dbReference>
<reference evidence="3 4" key="1">
    <citation type="journal article" date="2006" name="Nature">
        <title>Global trends of whole-genome duplications revealed by the ciliate Paramecium tetraurelia.</title>
        <authorList>
            <consortium name="Genoscope"/>
            <person name="Aury J.-M."/>
            <person name="Jaillon O."/>
            <person name="Duret L."/>
            <person name="Noel B."/>
            <person name="Jubin C."/>
            <person name="Porcel B.M."/>
            <person name="Segurens B."/>
            <person name="Daubin V."/>
            <person name="Anthouard V."/>
            <person name="Aiach N."/>
            <person name="Arnaiz O."/>
            <person name="Billaut A."/>
            <person name="Beisson J."/>
            <person name="Blanc I."/>
            <person name="Bouhouche K."/>
            <person name="Camara F."/>
            <person name="Duharcourt S."/>
            <person name="Guigo R."/>
            <person name="Gogendeau D."/>
            <person name="Katinka M."/>
            <person name="Keller A.-M."/>
            <person name="Kissmehl R."/>
            <person name="Klotz C."/>
            <person name="Koll F."/>
            <person name="Le Moue A."/>
            <person name="Lepere C."/>
            <person name="Malinsky S."/>
            <person name="Nowacki M."/>
            <person name="Nowak J.K."/>
            <person name="Plattner H."/>
            <person name="Poulain J."/>
            <person name="Ruiz F."/>
            <person name="Serrano V."/>
            <person name="Zagulski M."/>
            <person name="Dessen P."/>
            <person name="Betermier M."/>
            <person name="Weissenbach J."/>
            <person name="Scarpelli C."/>
            <person name="Schachter V."/>
            <person name="Sperling L."/>
            <person name="Meyer E."/>
            <person name="Cohen J."/>
            <person name="Wincker P."/>
        </authorList>
    </citation>
    <scope>NUCLEOTIDE SEQUENCE [LARGE SCALE GENOMIC DNA]</scope>
    <source>
        <strain evidence="3 4">Stock d4-2</strain>
    </source>
</reference>
<dbReference type="SUPFAM" id="SSF56601">
    <property type="entry name" value="beta-lactamase/transpeptidase-like"/>
    <property type="match status" value="1"/>
</dbReference>
<dbReference type="GO" id="GO:0046677">
    <property type="term" value="P:response to antibiotic"/>
    <property type="evidence" value="ECO:0007669"/>
    <property type="project" value="InterPro"/>
</dbReference>
<evidence type="ECO:0000256" key="1">
    <source>
        <dbReference type="SAM" id="SignalP"/>
    </source>
</evidence>
<name>A0DVH5_PARTE</name>
<dbReference type="RefSeq" id="XP_001454439.1">
    <property type="nucleotide sequence ID" value="XM_001454402.1"/>
</dbReference>
<protein>
    <recommendedName>
        <fullName evidence="2">Beta-lactamase class A catalytic domain-containing protein</fullName>
    </recommendedName>
</protein>
<sequence length="485" mass="55792">MTKGSAIFLSFILLVFVRCEFVPTDEANLAVFDVIKQAYNGDNFALIYQQLDDEIQKALTLKQFEEILVAKKGKTGRIEYWSYSSPVPQHPIFILGFQKNLAVGSIEWEYQETKFKVFLLNEFVQPTFVEFLKQNPSRTSLSIKTDDVEILNYQGNRQQDLMSVFKITVAIEFSRQSASGIIDPEKWVSLDDVNKYYLKDVDTSHAQFLDLWDKMGKIQDGKIQLIEIANGMIALSSNCNTEYLQALLTMESIQQTISSLQLEQTPSFYLSSFFLVFLNYDNKEREDYIKQISSFPPEYVLEETNKIHQILEQGGQQAQDLLDRGKEVLDGEILGIQAQYFTKASTSAYVNLLDKLNKQETFNTKFYDIFYPLIGYVSMKNPFLVKTYKHVGVKGGSSAYPKDTKCVLSIAQFQEVYNPFPYSKTTYALFTQDLDYDTEYTPLIKQFNFFTGLLSLNGYYLQAVSKALTSISQDQNIFDQQLLYQ</sequence>
<keyword evidence="4" id="KW-1185">Reference proteome</keyword>
<dbReference type="Proteomes" id="UP000000600">
    <property type="component" value="Unassembled WGS sequence"/>
</dbReference>
<dbReference type="InParanoid" id="A0DVH5"/>
<evidence type="ECO:0000313" key="3">
    <source>
        <dbReference type="EMBL" id="CAK87042.1"/>
    </source>
</evidence>
<dbReference type="InterPro" id="IPR012338">
    <property type="entry name" value="Beta-lactam/transpept-like"/>
</dbReference>
<dbReference type="InterPro" id="IPR045155">
    <property type="entry name" value="Beta-lactam_cat"/>
</dbReference>
<gene>
    <name evidence="3" type="ORF">GSPATT00020695001</name>
</gene>
<dbReference type="InterPro" id="IPR000871">
    <property type="entry name" value="Beta-lactam_class-A"/>
</dbReference>
<dbReference type="HOGENOM" id="CLU_589840_0_0_1"/>
<feature type="signal peptide" evidence="1">
    <location>
        <begin position="1"/>
        <end position="19"/>
    </location>
</feature>
<dbReference type="PANTHER" id="PTHR35333:SF3">
    <property type="entry name" value="BETA-LACTAMASE-TYPE TRANSPEPTIDASE FOLD CONTAINING PROTEIN"/>
    <property type="match status" value="1"/>
</dbReference>
<dbReference type="Gene3D" id="3.40.710.10">
    <property type="entry name" value="DD-peptidase/beta-lactamase superfamily"/>
    <property type="match status" value="1"/>
</dbReference>
<dbReference type="KEGG" id="ptm:GSPATT00020695001"/>
<accession>A0DVH5</accession>
<dbReference type="GO" id="GO:0030655">
    <property type="term" value="P:beta-lactam antibiotic catabolic process"/>
    <property type="evidence" value="ECO:0007669"/>
    <property type="project" value="InterPro"/>
</dbReference>
<dbReference type="AlphaFoldDB" id="A0DVH5"/>